<gene>
    <name evidence="10" type="ORF">CTI12_AA234210</name>
</gene>
<evidence type="ECO:0000313" key="10">
    <source>
        <dbReference type="EMBL" id="PWA60749.1"/>
    </source>
</evidence>
<dbReference type="FunFam" id="1.10.630.10:FF:000026">
    <property type="entry name" value="Cytochrome P450 82C4"/>
    <property type="match status" value="1"/>
</dbReference>
<evidence type="ECO:0000256" key="9">
    <source>
        <dbReference type="SAM" id="Phobius"/>
    </source>
</evidence>
<dbReference type="OrthoDB" id="2789670at2759"/>
<keyword evidence="11" id="KW-1185">Reference proteome</keyword>
<feature type="transmembrane region" description="Helical" evidence="9">
    <location>
        <begin position="6"/>
        <end position="25"/>
    </location>
</feature>
<dbReference type="InterPro" id="IPR002401">
    <property type="entry name" value="Cyt_P450_E_grp-I"/>
</dbReference>
<keyword evidence="5 7" id="KW-0408">Iron</keyword>
<evidence type="ECO:0000256" key="5">
    <source>
        <dbReference type="ARBA" id="ARBA00023004"/>
    </source>
</evidence>
<sequence>MEFHLTLSTTVATFLFVLVIAFLILNKTRVNGSKHKTPPRAKGAWPIIGHLHLLGGSRPPQQVLGDLADKYGPIFTIKLGFHQALVVSSGEIAKECYTTNDKVFASRPKSKAAEIMGYNYAMLGLAPYGDYWRQVHKIITLEVLSQRRVEMLGHVRESELKASLKDIHEAWENNKESKGSNMVKVDMKQWFGTLVLNIVVRVISGKRFPSNDEEGVHFQNVIRKNFELLGAFVASDYIPYMDRFDLGGYEKEMKLVWNEMDNIMDGWLQAHKREIESGQQLERNQVFLDVLISSLQGAPKQDFPGFDHDTVIKASCLALITAGLDTTSVTLVWALSLLLNNPKALKTVQEEIDEHVGRDRLVEESDMKNLFYLEAVIKETLRLYPAGPLALPHESMEDCVVSGYNVPKGTRLLVNLWKLQRDPNIWPDPDEFKPERFMTTDKDIDVKGKHYELLPFGSGRRMCPGVFFALQALRLTLATLIQQFELVKPSDEQIDMSESSGLTTSKATPLEVLVSPRSSLNT</sequence>
<dbReference type="GO" id="GO:0020037">
    <property type="term" value="F:heme binding"/>
    <property type="evidence" value="ECO:0007669"/>
    <property type="project" value="InterPro"/>
</dbReference>
<dbReference type="CDD" id="cd20654">
    <property type="entry name" value="CYP82"/>
    <property type="match status" value="1"/>
</dbReference>
<organism evidence="10 11">
    <name type="scientific">Artemisia annua</name>
    <name type="common">Sweet wormwood</name>
    <dbReference type="NCBI Taxonomy" id="35608"/>
    <lineage>
        <taxon>Eukaryota</taxon>
        <taxon>Viridiplantae</taxon>
        <taxon>Streptophyta</taxon>
        <taxon>Embryophyta</taxon>
        <taxon>Tracheophyta</taxon>
        <taxon>Spermatophyta</taxon>
        <taxon>Magnoliopsida</taxon>
        <taxon>eudicotyledons</taxon>
        <taxon>Gunneridae</taxon>
        <taxon>Pentapetalae</taxon>
        <taxon>asterids</taxon>
        <taxon>campanulids</taxon>
        <taxon>Asterales</taxon>
        <taxon>Asteraceae</taxon>
        <taxon>Asteroideae</taxon>
        <taxon>Anthemideae</taxon>
        <taxon>Artemisiinae</taxon>
        <taxon>Artemisia</taxon>
    </lineage>
</organism>
<protein>
    <submittedName>
        <fullName evidence="10">Cytochrome P450-like protein</fullName>
    </submittedName>
</protein>
<dbReference type="EMBL" id="PKPP01005277">
    <property type="protein sequence ID" value="PWA60749.1"/>
    <property type="molecule type" value="Genomic_DNA"/>
</dbReference>
<accession>A0A2U1MHP9</accession>
<evidence type="ECO:0000256" key="2">
    <source>
        <dbReference type="ARBA" id="ARBA00022617"/>
    </source>
</evidence>
<keyword evidence="9" id="KW-1133">Transmembrane helix</keyword>
<keyword evidence="9" id="KW-0472">Membrane</keyword>
<dbReference type="InterPro" id="IPR036396">
    <property type="entry name" value="Cyt_P450_sf"/>
</dbReference>
<evidence type="ECO:0000256" key="1">
    <source>
        <dbReference type="ARBA" id="ARBA00001971"/>
    </source>
</evidence>
<evidence type="ECO:0000313" key="11">
    <source>
        <dbReference type="Proteomes" id="UP000245207"/>
    </source>
</evidence>
<evidence type="ECO:0000256" key="7">
    <source>
        <dbReference type="PIRSR" id="PIRSR602401-1"/>
    </source>
</evidence>
<dbReference type="PANTHER" id="PTHR47947">
    <property type="entry name" value="CYTOCHROME P450 82C3-RELATED"/>
    <property type="match status" value="1"/>
</dbReference>
<feature type="binding site" description="axial binding residue" evidence="7">
    <location>
        <position position="463"/>
    </location>
    <ligand>
        <name>heme</name>
        <dbReference type="ChEBI" id="CHEBI:30413"/>
    </ligand>
    <ligandPart>
        <name>Fe</name>
        <dbReference type="ChEBI" id="CHEBI:18248"/>
    </ligandPart>
</feature>
<dbReference type="GO" id="GO:0016705">
    <property type="term" value="F:oxidoreductase activity, acting on paired donors, with incorporation or reduction of molecular oxygen"/>
    <property type="evidence" value="ECO:0007669"/>
    <property type="project" value="InterPro"/>
</dbReference>
<dbReference type="PRINTS" id="PR00385">
    <property type="entry name" value="P450"/>
</dbReference>
<dbReference type="Gene3D" id="1.10.630.10">
    <property type="entry name" value="Cytochrome P450"/>
    <property type="match status" value="1"/>
</dbReference>
<keyword evidence="4 8" id="KW-0560">Oxidoreductase</keyword>
<dbReference type="SUPFAM" id="SSF48264">
    <property type="entry name" value="Cytochrome P450"/>
    <property type="match status" value="1"/>
</dbReference>
<comment type="caution">
    <text evidence="10">The sequence shown here is derived from an EMBL/GenBank/DDBJ whole genome shotgun (WGS) entry which is preliminary data.</text>
</comment>
<dbReference type="Proteomes" id="UP000245207">
    <property type="component" value="Unassembled WGS sequence"/>
</dbReference>
<evidence type="ECO:0000256" key="6">
    <source>
        <dbReference type="ARBA" id="ARBA00023033"/>
    </source>
</evidence>
<keyword evidence="2 7" id="KW-0349">Heme</keyword>
<keyword evidence="9" id="KW-0812">Transmembrane</keyword>
<evidence type="ECO:0000256" key="3">
    <source>
        <dbReference type="ARBA" id="ARBA00022723"/>
    </source>
</evidence>
<name>A0A2U1MHP9_ARTAN</name>
<evidence type="ECO:0000256" key="4">
    <source>
        <dbReference type="ARBA" id="ARBA00023002"/>
    </source>
</evidence>
<dbReference type="InterPro" id="IPR050651">
    <property type="entry name" value="Plant_Cytochrome_P450_Monoox"/>
</dbReference>
<dbReference type="PROSITE" id="PS00086">
    <property type="entry name" value="CYTOCHROME_P450"/>
    <property type="match status" value="1"/>
</dbReference>
<dbReference type="PRINTS" id="PR00463">
    <property type="entry name" value="EP450I"/>
</dbReference>
<comment type="similarity">
    <text evidence="8">Belongs to the cytochrome P450 family.</text>
</comment>
<dbReference type="AlphaFoldDB" id="A0A2U1MHP9"/>
<dbReference type="Pfam" id="PF00067">
    <property type="entry name" value="p450"/>
    <property type="match status" value="1"/>
</dbReference>
<dbReference type="STRING" id="35608.A0A2U1MHP9"/>
<keyword evidence="3 7" id="KW-0479">Metal-binding</keyword>
<dbReference type="InterPro" id="IPR017972">
    <property type="entry name" value="Cyt_P450_CS"/>
</dbReference>
<dbReference type="PANTHER" id="PTHR47947:SF43">
    <property type="entry name" value="CYTOCHROME P450-RELATED"/>
    <property type="match status" value="1"/>
</dbReference>
<dbReference type="GO" id="GO:0004497">
    <property type="term" value="F:monooxygenase activity"/>
    <property type="evidence" value="ECO:0007669"/>
    <property type="project" value="UniProtKB-KW"/>
</dbReference>
<reference evidence="10 11" key="1">
    <citation type="journal article" date="2018" name="Mol. Plant">
        <title>The genome of Artemisia annua provides insight into the evolution of Asteraceae family and artemisinin biosynthesis.</title>
        <authorList>
            <person name="Shen Q."/>
            <person name="Zhang L."/>
            <person name="Liao Z."/>
            <person name="Wang S."/>
            <person name="Yan T."/>
            <person name="Shi P."/>
            <person name="Liu M."/>
            <person name="Fu X."/>
            <person name="Pan Q."/>
            <person name="Wang Y."/>
            <person name="Lv Z."/>
            <person name="Lu X."/>
            <person name="Zhang F."/>
            <person name="Jiang W."/>
            <person name="Ma Y."/>
            <person name="Chen M."/>
            <person name="Hao X."/>
            <person name="Li L."/>
            <person name="Tang Y."/>
            <person name="Lv G."/>
            <person name="Zhou Y."/>
            <person name="Sun X."/>
            <person name="Brodelius P.E."/>
            <person name="Rose J.K.C."/>
            <person name="Tang K."/>
        </authorList>
    </citation>
    <scope>NUCLEOTIDE SEQUENCE [LARGE SCALE GENOMIC DNA]</scope>
    <source>
        <strain evidence="11">cv. Huhao1</strain>
        <tissue evidence="10">Leaf</tissue>
    </source>
</reference>
<dbReference type="GO" id="GO:0005506">
    <property type="term" value="F:iron ion binding"/>
    <property type="evidence" value="ECO:0007669"/>
    <property type="project" value="InterPro"/>
</dbReference>
<comment type="cofactor">
    <cofactor evidence="1 7">
        <name>heme</name>
        <dbReference type="ChEBI" id="CHEBI:30413"/>
    </cofactor>
</comment>
<keyword evidence="6 8" id="KW-0503">Monooxygenase</keyword>
<evidence type="ECO:0000256" key="8">
    <source>
        <dbReference type="RuleBase" id="RU000461"/>
    </source>
</evidence>
<proteinExistence type="inferred from homology"/>
<dbReference type="InterPro" id="IPR001128">
    <property type="entry name" value="Cyt_P450"/>
</dbReference>